<sequence>MDEDYLDEVARHWKSLSTLKRVKVFLYLSEGVPPSQFLEEDEDLDVTRPTIQDYINDFKELDMIEKQGRNYVVTEKGEEFEDLLEDTERVLKDRDRQELEEFEERAEQLRERLDQDEHKE</sequence>
<organism evidence="3 4">
    <name type="scientific">Natronosalvus hydrolyticus</name>
    <dbReference type="NCBI Taxonomy" id="2979988"/>
    <lineage>
        <taxon>Archaea</taxon>
        <taxon>Methanobacteriati</taxon>
        <taxon>Methanobacteriota</taxon>
        <taxon>Stenosarchaea group</taxon>
        <taxon>Halobacteria</taxon>
        <taxon>Halobacteriales</taxon>
        <taxon>Natrialbaceae</taxon>
        <taxon>Natronosalvus</taxon>
    </lineage>
</organism>
<dbReference type="Pfam" id="PF14947">
    <property type="entry name" value="HTH_45"/>
    <property type="match status" value="1"/>
</dbReference>
<evidence type="ECO:0000259" key="2">
    <source>
        <dbReference type="Pfam" id="PF14947"/>
    </source>
</evidence>
<dbReference type="Gene3D" id="1.10.10.10">
    <property type="entry name" value="Winged helix-like DNA-binding domain superfamily/Winged helix DNA-binding domain"/>
    <property type="match status" value="1"/>
</dbReference>
<dbReference type="SUPFAM" id="SSF46785">
    <property type="entry name" value="Winged helix' DNA-binding domain"/>
    <property type="match status" value="1"/>
</dbReference>
<reference evidence="3 4" key="1">
    <citation type="submission" date="2022-09" db="EMBL/GenBank/DDBJ databases">
        <title>Enrichment on poylsaccharides allowed isolation of novel metabolic and taxonomic groups of Haloarchaea.</title>
        <authorList>
            <person name="Sorokin D.Y."/>
            <person name="Elcheninov A.G."/>
            <person name="Khizhniak T.V."/>
            <person name="Kolganova T.V."/>
            <person name="Kublanov I.V."/>
        </authorList>
    </citation>
    <scope>NUCLEOTIDE SEQUENCE [LARGE SCALE GENOMIC DNA]</scope>
    <source>
        <strain evidence="3 4">AArc-curdl1</strain>
    </source>
</reference>
<dbReference type="InterPro" id="IPR038723">
    <property type="entry name" value="ArnR1-like_HTH"/>
</dbReference>
<proteinExistence type="predicted"/>
<evidence type="ECO:0000313" key="4">
    <source>
        <dbReference type="Proteomes" id="UP001321047"/>
    </source>
</evidence>
<dbReference type="Proteomes" id="UP001321047">
    <property type="component" value="Unassembled WGS sequence"/>
</dbReference>
<dbReference type="EMBL" id="JAOPJZ010000017">
    <property type="protein sequence ID" value="MCU4753464.1"/>
    <property type="molecule type" value="Genomic_DNA"/>
</dbReference>
<dbReference type="InterPro" id="IPR036390">
    <property type="entry name" value="WH_DNA-bd_sf"/>
</dbReference>
<name>A0AAP2ZA16_9EURY</name>
<keyword evidence="4" id="KW-1185">Reference proteome</keyword>
<accession>A0AAP2ZA16</accession>
<feature type="coiled-coil region" evidence="1">
    <location>
        <begin position="92"/>
        <end position="119"/>
    </location>
</feature>
<gene>
    <name evidence="3" type="ORF">OB919_15980</name>
</gene>
<comment type="caution">
    <text evidence="3">The sequence shown here is derived from an EMBL/GenBank/DDBJ whole genome shotgun (WGS) entry which is preliminary data.</text>
</comment>
<evidence type="ECO:0000256" key="1">
    <source>
        <dbReference type="SAM" id="Coils"/>
    </source>
</evidence>
<dbReference type="AlphaFoldDB" id="A0AAP2ZA16"/>
<protein>
    <recommendedName>
        <fullName evidence="2">ArnR1-like winged helix-turn-helix domain-containing protein</fullName>
    </recommendedName>
</protein>
<keyword evidence="1" id="KW-0175">Coiled coil</keyword>
<dbReference type="RefSeq" id="WP_342809781.1">
    <property type="nucleotide sequence ID" value="NZ_JAOPJZ010000017.1"/>
</dbReference>
<evidence type="ECO:0000313" key="3">
    <source>
        <dbReference type="EMBL" id="MCU4753464.1"/>
    </source>
</evidence>
<dbReference type="InterPro" id="IPR036388">
    <property type="entry name" value="WH-like_DNA-bd_sf"/>
</dbReference>
<feature type="domain" description="ArnR1-like winged helix-turn-helix" evidence="2">
    <location>
        <begin position="50"/>
        <end position="90"/>
    </location>
</feature>